<keyword evidence="2" id="KW-1185">Reference proteome</keyword>
<name>A0A8K0UF11_9AGAR</name>
<dbReference type="Gene3D" id="3.80.10.10">
    <property type="entry name" value="Ribonuclease Inhibitor"/>
    <property type="match status" value="1"/>
</dbReference>
<organism evidence="1 2">
    <name type="scientific">Cristinia sonorae</name>
    <dbReference type="NCBI Taxonomy" id="1940300"/>
    <lineage>
        <taxon>Eukaryota</taxon>
        <taxon>Fungi</taxon>
        <taxon>Dikarya</taxon>
        <taxon>Basidiomycota</taxon>
        <taxon>Agaricomycotina</taxon>
        <taxon>Agaricomycetes</taxon>
        <taxon>Agaricomycetidae</taxon>
        <taxon>Agaricales</taxon>
        <taxon>Pleurotineae</taxon>
        <taxon>Stephanosporaceae</taxon>
        <taxon>Cristinia</taxon>
    </lineage>
</organism>
<evidence type="ECO:0000313" key="2">
    <source>
        <dbReference type="Proteomes" id="UP000813824"/>
    </source>
</evidence>
<dbReference type="Proteomes" id="UP000813824">
    <property type="component" value="Unassembled WGS sequence"/>
</dbReference>
<accession>A0A8K0UF11</accession>
<dbReference type="EMBL" id="JAEVFJ010000047">
    <property type="protein sequence ID" value="KAH8083760.1"/>
    <property type="molecule type" value="Genomic_DNA"/>
</dbReference>
<evidence type="ECO:0000313" key="1">
    <source>
        <dbReference type="EMBL" id="KAH8083760.1"/>
    </source>
</evidence>
<dbReference type="InterPro" id="IPR032675">
    <property type="entry name" value="LRR_dom_sf"/>
</dbReference>
<sequence>MSCKISTFSRPMELDPARHKSLRLPWDILMELLPYTISYEPGSRLFRGTLSRLMQTCRTLYFKGIPLLLQGEIILPTWESIYSFSDFILLSDPHESQRRADLIRWMYIPISPKDGINIIKGWPEVFNLDTYARDRFSHLLELTRNVERLHFATLEIFMDPTPPHLLDADPDMLDMPDCPFTDNMMELSRLTELQVDEMGALGEGLVNQLYSAPLAVVSLTWDWYRKRAALLNNISNLLYPYIHTLTTLSINDSNSWFMLPDDDFPGNQVFHNVHTLNLTGGTCDFLAESIMHTLPNLKHLTWNCRDQPDDSTLPRDERDRLMNMNGIDDRGEGWGWEVLETFRCCIRGAFTLGLMCKVNAWDAEVLTPDRINQLQEVLTESQVDHLKLLVLMDRFTDLEVRRIFDVGDEQMFDNITLKRLDITFVWSFGLEKDMLGDDVMDAIVNCLSRLPSLEHLNFSISDYTGTRFLETRHTRDLAQRFAETLPQLRNMTLHCHGECEGYSLPIKGWKVAEINGWKIVEEVDPTEMLDGPLRTYNKRA</sequence>
<gene>
    <name evidence="1" type="ORF">BXZ70DRAFT_1012073</name>
</gene>
<dbReference type="AlphaFoldDB" id="A0A8K0UF11"/>
<dbReference type="SUPFAM" id="SSF52047">
    <property type="entry name" value="RNI-like"/>
    <property type="match status" value="1"/>
</dbReference>
<comment type="caution">
    <text evidence="1">The sequence shown here is derived from an EMBL/GenBank/DDBJ whole genome shotgun (WGS) entry which is preliminary data.</text>
</comment>
<protein>
    <submittedName>
        <fullName evidence="1">Uncharacterized protein</fullName>
    </submittedName>
</protein>
<reference evidence="1" key="1">
    <citation type="journal article" date="2021" name="New Phytol.">
        <title>Evolutionary innovations through gain and loss of genes in the ectomycorrhizal Boletales.</title>
        <authorList>
            <person name="Wu G."/>
            <person name="Miyauchi S."/>
            <person name="Morin E."/>
            <person name="Kuo A."/>
            <person name="Drula E."/>
            <person name="Varga T."/>
            <person name="Kohler A."/>
            <person name="Feng B."/>
            <person name="Cao Y."/>
            <person name="Lipzen A."/>
            <person name="Daum C."/>
            <person name="Hundley H."/>
            <person name="Pangilinan J."/>
            <person name="Johnson J."/>
            <person name="Barry K."/>
            <person name="LaButti K."/>
            <person name="Ng V."/>
            <person name="Ahrendt S."/>
            <person name="Min B."/>
            <person name="Choi I.G."/>
            <person name="Park H."/>
            <person name="Plett J.M."/>
            <person name="Magnuson J."/>
            <person name="Spatafora J.W."/>
            <person name="Nagy L.G."/>
            <person name="Henrissat B."/>
            <person name="Grigoriev I.V."/>
            <person name="Yang Z.L."/>
            <person name="Xu J."/>
            <person name="Martin F.M."/>
        </authorList>
    </citation>
    <scope>NUCLEOTIDE SEQUENCE</scope>
    <source>
        <strain evidence="1">KKN 215</strain>
    </source>
</reference>
<proteinExistence type="predicted"/>